<dbReference type="Proteomes" id="UP000692954">
    <property type="component" value="Unassembled WGS sequence"/>
</dbReference>
<proteinExistence type="predicted"/>
<gene>
    <name evidence="1" type="ORF">PSON_ATCC_30995.1.T1270102</name>
</gene>
<evidence type="ECO:0000313" key="1">
    <source>
        <dbReference type="EMBL" id="CAD8120643.1"/>
    </source>
</evidence>
<protein>
    <submittedName>
        <fullName evidence="1">Uncharacterized protein</fullName>
    </submittedName>
</protein>
<organism evidence="1 2">
    <name type="scientific">Paramecium sonneborni</name>
    <dbReference type="NCBI Taxonomy" id="65129"/>
    <lineage>
        <taxon>Eukaryota</taxon>
        <taxon>Sar</taxon>
        <taxon>Alveolata</taxon>
        <taxon>Ciliophora</taxon>
        <taxon>Intramacronucleata</taxon>
        <taxon>Oligohymenophorea</taxon>
        <taxon>Peniculida</taxon>
        <taxon>Parameciidae</taxon>
        <taxon>Paramecium</taxon>
    </lineage>
</organism>
<sequence>MRTHQKKLQFLSQQQINFIWRIVFEFDPLKNTQEKMAAADHKAIFGTSNIKSHQDDLNWGKQTFHDIYTFTESYNLLKHFMYLAIQNLIESTQINSQIRILYTFNAFSPYYEFFKMHPPFNRQSQTQIIRSIKNTIIVQGFQKIFTCTYGQKSKSRDKQLIIEVNLLIVIHSIEYYFKKLFIEILKFMNLHMKGQIFDKKQLFYTLFNNDRLMNLKFLQKMKIKLKYLWIFIITLKQDVDNKKTDAFFKRD</sequence>
<accession>A0A8S1QZR4</accession>
<dbReference type="AlphaFoldDB" id="A0A8S1QZR4"/>
<dbReference type="EMBL" id="CAJJDN010000127">
    <property type="protein sequence ID" value="CAD8120643.1"/>
    <property type="molecule type" value="Genomic_DNA"/>
</dbReference>
<comment type="caution">
    <text evidence="1">The sequence shown here is derived from an EMBL/GenBank/DDBJ whole genome shotgun (WGS) entry which is preliminary data.</text>
</comment>
<reference evidence="1" key="1">
    <citation type="submission" date="2021-01" db="EMBL/GenBank/DDBJ databases">
        <authorList>
            <consortium name="Genoscope - CEA"/>
            <person name="William W."/>
        </authorList>
    </citation>
    <scope>NUCLEOTIDE SEQUENCE</scope>
</reference>
<dbReference type="OrthoDB" id="14911at2759"/>
<name>A0A8S1QZR4_9CILI</name>
<evidence type="ECO:0000313" key="2">
    <source>
        <dbReference type="Proteomes" id="UP000692954"/>
    </source>
</evidence>
<keyword evidence="2" id="KW-1185">Reference proteome</keyword>